<evidence type="ECO:0000256" key="1">
    <source>
        <dbReference type="SAM" id="MobiDB-lite"/>
    </source>
</evidence>
<comment type="caution">
    <text evidence="2">The sequence shown here is derived from an EMBL/GenBank/DDBJ whole genome shotgun (WGS) entry which is preliminary data.</text>
</comment>
<accession>A0A6L2NXY6</accession>
<name>A0A6L2NXY6_TANCI</name>
<feature type="compositionally biased region" description="Basic and acidic residues" evidence="1">
    <location>
        <begin position="193"/>
        <end position="210"/>
    </location>
</feature>
<reference evidence="2" key="1">
    <citation type="journal article" date="2019" name="Sci. Rep.">
        <title>Draft genome of Tanacetum cinerariifolium, the natural source of mosquito coil.</title>
        <authorList>
            <person name="Yamashiro T."/>
            <person name="Shiraishi A."/>
            <person name="Satake H."/>
            <person name="Nakayama K."/>
        </authorList>
    </citation>
    <scope>NUCLEOTIDE SEQUENCE</scope>
</reference>
<feature type="region of interest" description="Disordered" evidence="1">
    <location>
        <begin position="185"/>
        <end position="210"/>
    </location>
</feature>
<feature type="region of interest" description="Disordered" evidence="1">
    <location>
        <begin position="360"/>
        <end position="382"/>
    </location>
</feature>
<evidence type="ECO:0000313" key="2">
    <source>
        <dbReference type="EMBL" id="GEU89434.1"/>
    </source>
</evidence>
<sequence>MLKESVKLLEDRYGVATQISGDDAPIKGRNLDEGEVAAERISDDSEEMATVLTSMDAATVLASGVVHVPTGSGYIPTASTPAAVEVPTGSDVVPTASLVFATATVVTPYLRRKFKEVMSQQRKLWTKKQKRDYYMAVIRSNLGWKVKDFGGMMFEEVKAKFNSVWKQMEDFIPIGSKEKAERIKRKGLSLEQESAKKQKTSEEVSEEAKSSNEVLEEKVKEMMQLVSIEEVYVEALQVKHPIIDWKHLDKEDLNQLWRLVKETLSNRPPTSDKEMELWGRIVGNKMQKAFPLPGIEFPLAEEVPNASEEGCHCQKKREATTRKIALLSKSRRNCQSNSNDSFTKPKLYVVTPLPKSKGIPKIDESHALSKPVTSNSVPTPTESKVVKNDNVISPGIFRINPFKASRIDNFVPNKRVKPTVRTKPITVSQPHVITKNDKVPFKSKSRWLLNKLEQIEENDRNLQFICSTNYSNGENQVDSKLFAVTTADAFDTRQQQQDSTSSTSTLATTITANGNFDL</sequence>
<proteinExistence type="predicted"/>
<dbReference type="AlphaFoldDB" id="A0A6L2NXY6"/>
<organism evidence="2">
    <name type="scientific">Tanacetum cinerariifolium</name>
    <name type="common">Dalmatian daisy</name>
    <name type="synonym">Chrysanthemum cinerariifolium</name>
    <dbReference type="NCBI Taxonomy" id="118510"/>
    <lineage>
        <taxon>Eukaryota</taxon>
        <taxon>Viridiplantae</taxon>
        <taxon>Streptophyta</taxon>
        <taxon>Embryophyta</taxon>
        <taxon>Tracheophyta</taxon>
        <taxon>Spermatophyta</taxon>
        <taxon>Magnoliopsida</taxon>
        <taxon>eudicotyledons</taxon>
        <taxon>Gunneridae</taxon>
        <taxon>Pentapetalae</taxon>
        <taxon>asterids</taxon>
        <taxon>campanulids</taxon>
        <taxon>Asterales</taxon>
        <taxon>Asteraceae</taxon>
        <taxon>Asteroideae</taxon>
        <taxon>Anthemideae</taxon>
        <taxon>Anthemidinae</taxon>
        <taxon>Tanacetum</taxon>
    </lineage>
</organism>
<gene>
    <name evidence="2" type="ORF">Tci_061412</name>
</gene>
<feature type="compositionally biased region" description="Polar residues" evidence="1">
    <location>
        <begin position="371"/>
        <end position="382"/>
    </location>
</feature>
<protein>
    <submittedName>
        <fullName evidence="2">Uncharacterized protein</fullName>
    </submittedName>
</protein>
<dbReference type="EMBL" id="BKCJ010009963">
    <property type="protein sequence ID" value="GEU89434.1"/>
    <property type="molecule type" value="Genomic_DNA"/>
</dbReference>